<dbReference type="InterPro" id="IPR006016">
    <property type="entry name" value="UspA"/>
</dbReference>
<dbReference type="PANTHER" id="PTHR46100">
    <property type="entry name" value="IMP2'P"/>
    <property type="match status" value="1"/>
</dbReference>
<organism evidence="3">
    <name type="scientific">Phaffia rhodozyma</name>
    <name type="common">Yeast</name>
    <name type="synonym">Xanthophyllomyces dendrorhous</name>
    <dbReference type="NCBI Taxonomy" id="264483"/>
    <lineage>
        <taxon>Eukaryota</taxon>
        <taxon>Fungi</taxon>
        <taxon>Dikarya</taxon>
        <taxon>Basidiomycota</taxon>
        <taxon>Agaricomycotina</taxon>
        <taxon>Tremellomycetes</taxon>
        <taxon>Cystofilobasidiales</taxon>
        <taxon>Mrakiaceae</taxon>
        <taxon>Phaffia</taxon>
    </lineage>
</organism>
<feature type="compositionally biased region" description="Basic and acidic residues" evidence="1">
    <location>
        <begin position="768"/>
        <end position="786"/>
    </location>
</feature>
<dbReference type="PRINTS" id="PR01438">
    <property type="entry name" value="UNVRSLSTRESS"/>
</dbReference>
<dbReference type="CDD" id="cd23659">
    <property type="entry name" value="USP_At3g01520-like"/>
    <property type="match status" value="1"/>
</dbReference>
<feature type="region of interest" description="Disordered" evidence="1">
    <location>
        <begin position="750"/>
        <end position="786"/>
    </location>
</feature>
<dbReference type="InterPro" id="IPR006015">
    <property type="entry name" value="Universal_stress_UspA"/>
</dbReference>
<dbReference type="InterPro" id="IPR014729">
    <property type="entry name" value="Rossmann-like_a/b/a_fold"/>
</dbReference>
<name>A0A0F7ST77_PHARH</name>
<feature type="compositionally biased region" description="Low complexity" evidence="1">
    <location>
        <begin position="230"/>
        <end position="248"/>
    </location>
</feature>
<reference evidence="3" key="1">
    <citation type="submission" date="2014-08" db="EMBL/GenBank/DDBJ databases">
        <authorList>
            <person name="Sharma Rahul"/>
            <person name="Thines Marco"/>
        </authorList>
    </citation>
    <scope>NUCLEOTIDE SEQUENCE</scope>
</reference>
<dbReference type="InterPro" id="IPR015940">
    <property type="entry name" value="UBA"/>
</dbReference>
<feature type="compositionally biased region" description="Polar residues" evidence="1">
    <location>
        <begin position="337"/>
        <end position="349"/>
    </location>
</feature>
<feature type="compositionally biased region" description="Acidic residues" evidence="1">
    <location>
        <begin position="85"/>
        <end position="96"/>
    </location>
</feature>
<dbReference type="SUPFAM" id="SSF52402">
    <property type="entry name" value="Adenine nucleotide alpha hydrolases-like"/>
    <property type="match status" value="1"/>
</dbReference>
<dbReference type="InterPro" id="IPR009060">
    <property type="entry name" value="UBA-like_sf"/>
</dbReference>
<feature type="compositionally biased region" description="Low complexity" evidence="1">
    <location>
        <begin position="358"/>
        <end position="376"/>
    </location>
</feature>
<dbReference type="EMBL" id="LN483157">
    <property type="protein sequence ID" value="CED83804.1"/>
    <property type="molecule type" value="Genomic_DNA"/>
</dbReference>
<feature type="compositionally biased region" description="Low complexity" evidence="1">
    <location>
        <begin position="206"/>
        <end position="220"/>
    </location>
</feature>
<feature type="compositionally biased region" description="Low complexity" evidence="1">
    <location>
        <begin position="59"/>
        <end position="72"/>
    </location>
</feature>
<feature type="compositionally biased region" description="Acidic residues" evidence="1">
    <location>
        <begin position="429"/>
        <end position="442"/>
    </location>
</feature>
<feature type="compositionally biased region" description="Low complexity" evidence="1">
    <location>
        <begin position="179"/>
        <end position="198"/>
    </location>
</feature>
<feature type="compositionally biased region" description="Acidic residues" evidence="1">
    <location>
        <begin position="461"/>
        <end position="477"/>
    </location>
</feature>
<feature type="compositionally biased region" description="Polar residues" evidence="1">
    <location>
        <begin position="153"/>
        <end position="170"/>
    </location>
</feature>
<evidence type="ECO:0000259" key="2">
    <source>
        <dbReference type="PROSITE" id="PS50030"/>
    </source>
</evidence>
<evidence type="ECO:0000313" key="3">
    <source>
        <dbReference type="EMBL" id="CED83804.1"/>
    </source>
</evidence>
<feature type="domain" description="UBA" evidence="2">
    <location>
        <begin position="8"/>
        <end position="48"/>
    </location>
</feature>
<feature type="region of interest" description="Disordered" evidence="1">
    <location>
        <begin position="53"/>
        <end position="251"/>
    </location>
</feature>
<evidence type="ECO:0000256" key="1">
    <source>
        <dbReference type="SAM" id="MobiDB-lite"/>
    </source>
</evidence>
<proteinExistence type="predicted"/>
<dbReference type="AlphaFoldDB" id="A0A0F7ST77"/>
<sequence length="786" mass="85168">MQPIPKVPTSQTEISVLRDLGIEKELARLSLKQANGNVDRAADIAFTIMNRPSEEVRKPLPLSTSTVTSVPSNRHIIIPKSSGVSEDEDENSEGDDNGEHGGGSGGGDENQEEGTWSDVRSSTDRRPPFRTFNNGSSEDSSQQTSSRPCAPPSLSSASTITRNPSGSTTLARPAGSGVRANSSFNSSIASSSRSSSRSKPWSHRLTSTASSSSASSYKSTSPHKRSPAVSLSSSPPGGSSGSSSRPLSHQVIRSLPLGSLVALGDQKPDKVYKPPKLNNEAIKYDAAANQLVADLFARSDGSNVSLASINSNKDSSSDTKSSRRSFFGRSRSEKTANQRTSSPYRSTPAIQLPTAMASPDIVTIPPTPINNTPSVTFEEEDSRGRSTRRLSTRSMSPFFSRTGRSRSRANSPSSEVGQLRARQGTSELADSDSEDEGDDSESNADFASGDLDQAAVGVDTGDIDNWEDDGFDEETELNTDHNAETEMIASPSSEGYMVPWSDLYQEIEPELGEGPNVVIPAADSYTILRNQTAPSTGLKLNIQRPDFGRDRCTIRIEQGDPETVLEQKAKRQRRYVVASDLSEESGYAVEWAIGTVARDGDELWIVSVQENESKVDPKDLSSQDRSEKLKVQRERQTLASLLIKQVTPILQRTNLNLTVICQAVHTKNARHMLLDLIDFLEPTIVIVGSRGLGKLKGTILGSMSHYLVQKSSVPVMVARRRLRRNLKRTDPSLLRNGAHVPLSRANVEKLATGKEPNMQDAADIEREEDLKSSEADDRTKALEAAL</sequence>
<dbReference type="PROSITE" id="PS50030">
    <property type="entry name" value="UBA"/>
    <property type="match status" value="1"/>
</dbReference>
<dbReference type="Gene3D" id="3.40.50.620">
    <property type="entry name" value="HUPs"/>
    <property type="match status" value="1"/>
</dbReference>
<accession>A0A0F7ST77</accession>
<feature type="compositionally biased region" description="Low complexity" evidence="1">
    <location>
        <begin position="136"/>
        <end position="146"/>
    </location>
</feature>
<dbReference type="PANTHER" id="PTHR46100:SF4">
    <property type="entry name" value="USPA DOMAIN-CONTAINING PROTEIN"/>
    <property type="match status" value="1"/>
</dbReference>
<dbReference type="SUPFAM" id="SSF46934">
    <property type="entry name" value="UBA-like"/>
    <property type="match status" value="1"/>
</dbReference>
<protein>
    <submittedName>
        <fullName evidence="3">UspA</fullName>
    </submittedName>
</protein>
<feature type="region of interest" description="Disordered" evidence="1">
    <location>
        <begin position="305"/>
        <end position="480"/>
    </location>
</feature>
<dbReference type="Pfam" id="PF00582">
    <property type="entry name" value="Usp"/>
    <property type="match status" value="1"/>
</dbReference>